<dbReference type="GO" id="GO:0016787">
    <property type="term" value="F:hydrolase activity"/>
    <property type="evidence" value="ECO:0007669"/>
    <property type="project" value="InterPro"/>
</dbReference>
<dbReference type="PANTHER" id="PTHR12905:SF0">
    <property type="entry name" value="CALCINEURIN-LIKE PHOSPHOESTERASE DOMAIN-CONTAINING PROTEIN"/>
    <property type="match status" value="1"/>
</dbReference>
<dbReference type="AlphaFoldDB" id="X6MAV2"/>
<dbReference type="InterPro" id="IPR051693">
    <property type="entry name" value="UPF0046_metallophosphoest"/>
</dbReference>
<dbReference type="OMA" id="ILAFIQW"/>
<gene>
    <name evidence="2" type="ORF">RFI_26236</name>
</gene>
<dbReference type="Proteomes" id="UP000023152">
    <property type="component" value="Unassembled WGS sequence"/>
</dbReference>
<dbReference type="PANTHER" id="PTHR12905">
    <property type="entry name" value="METALLOPHOSPHOESTERASE"/>
    <property type="match status" value="1"/>
</dbReference>
<sequence length="329" mass="37902">MGNSSTTENREEKEEKEHIIPVQLEEHEGYVKIPTDLDITSKDVLSVLCISDTHSQHRHIKFDLPKVDLLIHAGDFTNVGSLDNIVKYDEWIGELIKEQICKKAILIAGKTKQKQDTQLENQSIINTKIGNHDITLDKQYYETFGQARFHLSKKEDTKECRKAITNSTYLMDESDKTMGYHILKKCFGGNQKIRYIQTAVNFKKTKRRQYLWKPLAARELAKKWAKIPEDTDILITHGPPFGHGDTVKRVHADFGEDKHVGCKDLLVRVKKIKPKFHIFGHIHEGYGVTTRKDDPSTIFINASSVTVVYKPENKPILFYIKKNSKEDEE</sequence>
<feature type="domain" description="Calcineurin-like phosphoesterase" evidence="1">
    <location>
        <begin position="46"/>
        <end position="284"/>
    </location>
</feature>
<dbReference type="Gene3D" id="3.60.21.10">
    <property type="match status" value="1"/>
</dbReference>
<dbReference type="EMBL" id="ASPP01022719">
    <property type="protein sequence ID" value="ETO11143.1"/>
    <property type="molecule type" value="Genomic_DNA"/>
</dbReference>
<dbReference type="Pfam" id="PF00149">
    <property type="entry name" value="Metallophos"/>
    <property type="match status" value="1"/>
</dbReference>
<evidence type="ECO:0000313" key="3">
    <source>
        <dbReference type="Proteomes" id="UP000023152"/>
    </source>
</evidence>
<dbReference type="SUPFAM" id="SSF56300">
    <property type="entry name" value="Metallo-dependent phosphatases"/>
    <property type="match status" value="1"/>
</dbReference>
<protein>
    <recommendedName>
        <fullName evidence="1">Calcineurin-like phosphoesterase domain-containing protein</fullName>
    </recommendedName>
</protein>
<dbReference type="OrthoDB" id="630188at2759"/>
<dbReference type="InterPro" id="IPR029052">
    <property type="entry name" value="Metallo-depent_PP-like"/>
</dbReference>
<evidence type="ECO:0000259" key="1">
    <source>
        <dbReference type="Pfam" id="PF00149"/>
    </source>
</evidence>
<organism evidence="2 3">
    <name type="scientific">Reticulomyxa filosa</name>
    <dbReference type="NCBI Taxonomy" id="46433"/>
    <lineage>
        <taxon>Eukaryota</taxon>
        <taxon>Sar</taxon>
        <taxon>Rhizaria</taxon>
        <taxon>Retaria</taxon>
        <taxon>Foraminifera</taxon>
        <taxon>Monothalamids</taxon>
        <taxon>Reticulomyxidae</taxon>
        <taxon>Reticulomyxa</taxon>
    </lineage>
</organism>
<evidence type="ECO:0000313" key="2">
    <source>
        <dbReference type="EMBL" id="ETO11143.1"/>
    </source>
</evidence>
<keyword evidence="3" id="KW-1185">Reference proteome</keyword>
<comment type="caution">
    <text evidence="2">The sequence shown here is derived from an EMBL/GenBank/DDBJ whole genome shotgun (WGS) entry which is preliminary data.</text>
</comment>
<dbReference type="CDD" id="cd07379">
    <property type="entry name" value="MPP_239FB"/>
    <property type="match status" value="1"/>
</dbReference>
<accession>X6MAV2</accession>
<proteinExistence type="predicted"/>
<name>X6MAV2_RETFI</name>
<dbReference type="InterPro" id="IPR004843">
    <property type="entry name" value="Calcineurin-like_PHP"/>
</dbReference>
<reference evidence="2 3" key="1">
    <citation type="journal article" date="2013" name="Curr. Biol.">
        <title>The Genome of the Foraminiferan Reticulomyxa filosa.</title>
        <authorList>
            <person name="Glockner G."/>
            <person name="Hulsmann N."/>
            <person name="Schleicher M."/>
            <person name="Noegel A.A."/>
            <person name="Eichinger L."/>
            <person name="Gallinger C."/>
            <person name="Pawlowski J."/>
            <person name="Sierra R."/>
            <person name="Euteneuer U."/>
            <person name="Pillet L."/>
            <person name="Moustafa A."/>
            <person name="Platzer M."/>
            <person name="Groth M."/>
            <person name="Szafranski K."/>
            <person name="Schliwa M."/>
        </authorList>
    </citation>
    <scope>NUCLEOTIDE SEQUENCE [LARGE SCALE GENOMIC DNA]</scope>
</reference>